<gene>
    <name evidence="7" type="primary">atpH</name>
    <name evidence="8" type="ORF">BJ980_003512</name>
</gene>
<dbReference type="PRINTS" id="PR00125">
    <property type="entry name" value="ATPASEDELTA"/>
</dbReference>
<comment type="function">
    <text evidence="7">F(1)F(0) ATP synthase produces ATP from ADP in the presence of a proton or sodium gradient. F-type ATPases consist of two structural domains, F(1) containing the extramembraneous catalytic core and F(0) containing the membrane proton channel, linked together by a central stalk and a peripheral stalk. During catalysis, ATP synthesis in the catalytic domain of F(1) is coupled via a rotary mechanism of the central stalk subunits to proton translocation.</text>
</comment>
<evidence type="ECO:0000313" key="8">
    <source>
        <dbReference type="EMBL" id="NYG60589.1"/>
    </source>
</evidence>
<sequence>MSFRGASAEAFASLTTDLDGTVSGAPETAARVGGDLFSVSGVLRTEAGLRRVLTDVSVAPEAKAGLVRDIFGDKAVDSVVTLVASAVAKRWTVGRDLADALERLGVLATVKSAGSDTGRLSDELFEIGQLVKNTPELRDAFSDPARSQEDKRALVHTLFDNKALPASVALVEQALAGTYRTVGVALAEYQQAAAEVHGQSVAEVRVATALSEADRQRLTDVLSRQYGRAVHLNVVVDPGVIGGLRVEIGDDVIDGTVSNRLSEAGRKLAG</sequence>
<dbReference type="AlphaFoldDB" id="A0A7Y9S3Y8"/>
<comment type="similarity">
    <text evidence="7">Belongs to the ATPase delta chain family.</text>
</comment>
<evidence type="ECO:0000313" key="9">
    <source>
        <dbReference type="Proteomes" id="UP000540656"/>
    </source>
</evidence>
<evidence type="ECO:0000256" key="5">
    <source>
        <dbReference type="ARBA" id="ARBA00023136"/>
    </source>
</evidence>
<dbReference type="Proteomes" id="UP000540656">
    <property type="component" value="Unassembled WGS sequence"/>
</dbReference>
<evidence type="ECO:0000256" key="7">
    <source>
        <dbReference type="HAMAP-Rule" id="MF_01416"/>
    </source>
</evidence>
<dbReference type="NCBIfam" id="TIGR01145">
    <property type="entry name" value="ATP_synt_delta"/>
    <property type="match status" value="1"/>
</dbReference>
<dbReference type="EMBL" id="JACCAA010000001">
    <property type="protein sequence ID" value="NYG60589.1"/>
    <property type="molecule type" value="Genomic_DNA"/>
</dbReference>
<keyword evidence="6 7" id="KW-0066">ATP synthesis</keyword>
<evidence type="ECO:0000256" key="3">
    <source>
        <dbReference type="ARBA" id="ARBA00022781"/>
    </source>
</evidence>
<evidence type="ECO:0000256" key="1">
    <source>
        <dbReference type="ARBA" id="ARBA00004370"/>
    </source>
</evidence>
<keyword evidence="2 7" id="KW-0813">Transport</keyword>
<evidence type="ECO:0000256" key="2">
    <source>
        <dbReference type="ARBA" id="ARBA00022448"/>
    </source>
</evidence>
<proteinExistence type="inferred from homology"/>
<keyword evidence="9" id="KW-1185">Reference proteome</keyword>
<dbReference type="GO" id="GO:0005886">
    <property type="term" value="C:plasma membrane"/>
    <property type="evidence" value="ECO:0007669"/>
    <property type="project" value="UniProtKB-SubCell"/>
</dbReference>
<evidence type="ECO:0000256" key="6">
    <source>
        <dbReference type="ARBA" id="ARBA00023310"/>
    </source>
</evidence>
<keyword evidence="4 7" id="KW-0406">Ion transport</keyword>
<name>A0A7Y9S3Y8_9ACTN</name>
<keyword evidence="3 7" id="KW-0375">Hydrogen ion transport</keyword>
<protein>
    <recommendedName>
        <fullName evidence="7">ATP synthase subunit delta</fullName>
    </recommendedName>
    <alternativeName>
        <fullName evidence="7">ATP synthase F(1) sector subunit delta</fullName>
    </alternativeName>
    <alternativeName>
        <fullName evidence="7">F-type ATPase subunit delta</fullName>
        <shortName evidence="7">F-ATPase subunit delta</shortName>
    </alternativeName>
</protein>
<accession>A0A7Y9S3Y8</accession>
<comment type="caution">
    <text evidence="8">The sequence shown here is derived from an EMBL/GenBank/DDBJ whole genome shotgun (WGS) entry which is preliminary data.</text>
</comment>
<dbReference type="GO" id="GO:0045259">
    <property type="term" value="C:proton-transporting ATP synthase complex"/>
    <property type="evidence" value="ECO:0007669"/>
    <property type="project" value="UniProtKB-KW"/>
</dbReference>
<keyword evidence="5 7" id="KW-0472">Membrane</keyword>
<organism evidence="8 9">
    <name type="scientific">Nocardioides daedukensis</name>
    <dbReference type="NCBI Taxonomy" id="634462"/>
    <lineage>
        <taxon>Bacteria</taxon>
        <taxon>Bacillati</taxon>
        <taxon>Actinomycetota</taxon>
        <taxon>Actinomycetes</taxon>
        <taxon>Propionibacteriales</taxon>
        <taxon>Nocardioidaceae</taxon>
        <taxon>Nocardioides</taxon>
    </lineage>
</organism>
<evidence type="ECO:0000256" key="4">
    <source>
        <dbReference type="ARBA" id="ARBA00023065"/>
    </source>
</evidence>
<keyword evidence="7" id="KW-1003">Cell membrane</keyword>
<reference evidence="8 9" key="1">
    <citation type="submission" date="2020-07" db="EMBL/GenBank/DDBJ databases">
        <title>Sequencing the genomes of 1000 actinobacteria strains.</title>
        <authorList>
            <person name="Klenk H.-P."/>
        </authorList>
    </citation>
    <scope>NUCLEOTIDE SEQUENCE [LARGE SCALE GENOMIC DNA]</scope>
    <source>
        <strain evidence="8 9">DSM 23819</strain>
    </source>
</reference>
<dbReference type="InterPro" id="IPR000711">
    <property type="entry name" value="ATPase_OSCP/dsu"/>
</dbReference>
<comment type="function">
    <text evidence="7">This protein is part of the stalk that links CF(0) to CF(1). It either transmits conformational changes from CF(0) to CF(1) or is implicated in proton conduction.</text>
</comment>
<comment type="subcellular location">
    <subcellularLocation>
        <location evidence="7">Cell membrane</location>
        <topology evidence="7">Peripheral membrane protein</topology>
    </subcellularLocation>
    <subcellularLocation>
        <location evidence="1">Membrane</location>
    </subcellularLocation>
</comment>
<keyword evidence="7" id="KW-0139">CF(1)</keyword>
<dbReference type="NCBIfam" id="NF009967">
    <property type="entry name" value="PRK13430.1"/>
    <property type="match status" value="1"/>
</dbReference>
<dbReference type="GO" id="GO:0046933">
    <property type="term" value="F:proton-transporting ATP synthase activity, rotational mechanism"/>
    <property type="evidence" value="ECO:0007669"/>
    <property type="project" value="UniProtKB-UniRule"/>
</dbReference>
<dbReference type="HAMAP" id="MF_01416">
    <property type="entry name" value="ATP_synth_delta_bact"/>
    <property type="match status" value="1"/>
</dbReference>
<dbReference type="RefSeq" id="WP_179503501.1">
    <property type="nucleotide sequence ID" value="NZ_JACCAA010000001.1"/>
</dbReference>
<dbReference type="PANTHER" id="PTHR11910">
    <property type="entry name" value="ATP SYNTHASE DELTA CHAIN"/>
    <property type="match status" value="1"/>
</dbReference>
<dbReference type="Pfam" id="PF00213">
    <property type="entry name" value="OSCP"/>
    <property type="match status" value="1"/>
</dbReference>